<dbReference type="OrthoDB" id="2971941at2"/>
<evidence type="ECO:0000313" key="2">
    <source>
        <dbReference type="EMBL" id="GAM15797.1"/>
    </source>
</evidence>
<keyword evidence="1" id="KW-0812">Transmembrane</keyword>
<dbReference type="STRING" id="1321606.SAMD00020551_3955"/>
<keyword evidence="1" id="KW-1133">Transmembrane helix</keyword>
<organism evidence="2 3">
    <name type="scientific">Mesobacillus selenatarsenatis (strain DSM 18680 / JCM 14380 / FERM P-15431 / SF-1)</name>
    <dbReference type="NCBI Taxonomy" id="1321606"/>
    <lineage>
        <taxon>Bacteria</taxon>
        <taxon>Bacillati</taxon>
        <taxon>Bacillota</taxon>
        <taxon>Bacilli</taxon>
        <taxon>Bacillales</taxon>
        <taxon>Bacillaceae</taxon>
        <taxon>Mesobacillus</taxon>
    </lineage>
</organism>
<dbReference type="AlphaFoldDB" id="A0A0A8X9U6"/>
<reference evidence="2 3" key="1">
    <citation type="submission" date="2013-06" db="EMBL/GenBank/DDBJ databases">
        <title>Whole genome shotgun sequence of Bacillus selenatarsenatis SF-1.</title>
        <authorList>
            <person name="Kuroda M."/>
            <person name="Sei K."/>
            <person name="Yamashita M."/>
            <person name="Ike M."/>
        </authorList>
    </citation>
    <scope>NUCLEOTIDE SEQUENCE [LARGE SCALE GENOMIC DNA]</scope>
    <source>
        <strain evidence="2 3">SF-1</strain>
    </source>
</reference>
<gene>
    <name evidence="2" type="ORF">SAMD00020551_3955</name>
</gene>
<dbReference type="RefSeq" id="WP_041967423.1">
    <property type="nucleotide sequence ID" value="NZ_BASE01000093.1"/>
</dbReference>
<dbReference type="Proteomes" id="UP000031014">
    <property type="component" value="Unassembled WGS sequence"/>
</dbReference>
<keyword evidence="3" id="KW-1185">Reference proteome</keyword>
<proteinExistence type="predicted"/>
<accession>A0A0A8X9U6</accession>
<dbReference type="EMBL" id="BASE01000093">
    <property type="protein sequence ID" value="GAM15797.1"/>
    <property type="molecule type" value="Genomic_DNA"/>
</dbReference>
<sequence length="114" mass="12459">MKKLGLLVAGFIAAMILISNLGPLVGLGVSLLVLYFVVKQFLKTDSTAAKIGWGIAGFIILMATASNVPAILGIAAAYVLYLVYKNWDKKEVAVREENDPFVNFEKQWAQLNNK</sequence>
<name>A0A0A8X9U6_MESS1</name>
<evidence type="ECO:0000256" key="1">
    <source>
        <dbReference type="SAM" id="Phobius"/>
    </source>
</evidence>
<evidence type="ECO:0000313" key="3">
    <source>
        <dbReference type="Proteomes" id="UP000031014"/>
    </source>
</evidence>
<feature type="transmembrane region" description="Helical" evidence="1">
    <location>
        <begin position="7"/>
        <end position="38"/>
    </location>
</feature>
<keyword evidence="1" id="KW-0472">Membrane</keyword>
<evidence type="ECO:0008006" key="4">
    <source>
        <dbReference type="Google" id="ProtNLM"/>
    </source>
</evidence>
<protein>
    <recommendedName>
        <fullName evidence="4">Flagellar basal body rod protein</fullName>
    </recommendedName>
</protein>
<comment type="caution">
    <text evidence="2">The sequence shown here is derived from an EMBL/GenBank/DDBJ whole genome shotgun (WGS) entry which is preliminary data.</text>
</comment>
<feature type="transmembrane region" description="Helical" evidence="1">
    <location>
        <begin position="58"/>
        <end position="84"/>
    </location>
</feature>